<keyword evidence="8" id="KW-0560">Oxidoreductase</keyword>
<evidence type="ECO:0000256" key="3">
    <source>
        <dbReference type="ARBA" id="ARBA00022475"/>
    </source>
</evidence>
<feature type="transmembrane region" description="Helical" evidence="12">
    <location>
        <begin position="30"/>
        <end position="48"/>
    </location>
</feature>
<keyword evidence="5 12" id="KW-0812">Transmembrane</keyword>
<keyword evidence="6" id="KW-0479">Metal-binding</keyword>
<keyword evidence="7 12" id="KW-1133">Transmembrane helix</keyword>
<evidence type="ECO:0000256" key="7">
    <source>
        <dbReference type="ARBA" id="ARBA00022989"/>
    </source>
</evidence>
<keyword evidence="11 12" id="KW-0472">Membrane</keyword>
<feature type="transmembrane region" description="Helical" evidence="12">
    <location>
        <begin position="211"/>
        <end position="232"/>
    </location>
</feature>
<feature type="transmembrane region" description="Helical" evidence="12">
    <location>
        <begin position="99"/>
        <end position="120"/>
    </location>
</feature>
<gene>
    <name evidence="14" type="ORF">J2I47_11585</name>
</gene>
<keyword evidence="9" id="KW-0408">Iron</keyword>
<keyword evidence="3" id="KW-1003">Cell membrane</keyword>
<dbReference type="InterPro" id="IPR005804">
    <property type="entry name" value="FA_desaturase_dom"/>
</dbReference>
<dbReference type="GO" id="GO:0004497">
    <property type="term" value="F:monooxygenase activity"/>
    <property type="evidence" value="ECO:0007669"/>
    <property type="project" value="UniProtKB-KW"/>
</dbReference>
<evidence type="ECO:0000256" key="1">
    <source>
        <dbReference type="ARBA" id="ARBA00004429"/>
    </source>
</evidence>
<protein>
    <submittedName>
        <fullName evidence="14">Alkane 1-monooxygenase</fullName>
    </submittedName>
</protein>
<keyword evidence="15" id="KW-1185">Reference proteome</keyword>
<proteinExistence type="inferred from homology"/>
<name>A0A939GGS8_9BACT</name>
<feature type="domain" description="Fatty acid desaturase" evidence="13">
    <location>
        <begin position="99"/>
        <end position="337"/>
    </location>
</feature>
<reference evidence="14" key="1">
    <citation type="submission" date="2021-03" db="EMBL/GenBank/DDBJ databases">
        <title>Fibrella sp. HMF5335 genome sequencing and assembly.</title>
        <authorList>
            <person name="Kang H."/>
            <person name="Kim H."/>
            <person name="Bae S."/>
            <person name="Joh K."/>
        </authorList>
    </citation>
    <scope>NUCLEOTIDE SEQUENCE</scope>
    <source>
        <strain evidence="14">HMF5335</strain>
    </source>
</reference>
<sequence>MNLLKKLGFLWSYSVLLVIVGSYYLGGPNWAVAGIGYVYVGIPLLDWLMGEDHSNVSHEQFEAVLNDRFFDVIVYSFVYLQYGLLVWGGYVILHDGLALWQQIALTYSIGLFGGTIINVAHELVHRSSRVALFHARLALASVCYMHWGLEHVQGHHRHVATPQDPATARRGQTLYSFWWQSLIGGYRSAWQIEKRMLAKAGKPFGSWHNQLIGFALWPTLLCTLLTMGLSLYLGHMAWAFPLFFVNQSLVAILLLESVNYIEHYGIVRAKIANMPGQPVRYERVNPLHSWNASQVVSNMVLFQLQRHSDHHAYAARPYQVLRHFDESPQLPHGYAQMILTAMIPPLWFRIMDARLDAWQAQAVNAETITQVVRQYA</sequence>
<organism evidence="14 15">
    <name type="scientific">Fibrella rubiginis</name>
    <dbReference type="NCBI Taxonomy" id="2817060"/>
    <lineage>
        <taxon>Bacteria</taxon>
        <taxon>Pseudomonadati</taxon>
        <taxon>Bacteroidota</taxon>
        <taxon>Cytophagia</taxon>
        <taxon>Cytophagales</taxon>
        <taxon>Spirosomataceae</taxon>
        <taxon>Fibrella</taxon>
    </lineage>
</organism>
<dbReference type="RefSeq" id="WP_207364744.1">
    <property type="nucleotide sequence ID" value="NZ_JAFMYV010000005.1"/>
</dbReference>
<dbReference type="GO" id="GO:0006629">
    <property type="term" value="P:lipid metabolic process"/>
    <property type="evidence" value="ECO:0007669"/>
    <property type="project" value="InterPro"/>
</dbReference>
<feature type="transmembrane region" description="Helical" evidence="12">
    <location>
        <begin position="7"/>
        <end position="24"/>
    </location>
</feature>
<evidence type="ECO:0000256" key="4">
    <source>
        <dbReference type="ARBA" id="ARBA00022519"/>
    </source>
</evidence>
<dbReference type="EMBL" id="JAFMYV010000005">
    <property type="protein sequence ID" value="MBO0937190.1"/>
    <property type="molecule type" value="Genomic_DNA"/>
</dbReference>
<accession>A0A939GGS8</accession>
<feature type="transmembrane region" description="Helical" evidence="12">
    <location>
        <begin position="238"/>
        <end position="261"/>
    </location>
</feature>
<dbReference type="GO" id="GO:0046872">
    <property type="term" value="F:metal ion binding"/>
    <property type="evidence" value="ECO:0007669"/>
    <property type="project" value="UniProtKB-KW"/>
</dbReference>
<evidence type="ECO:0000256" key="8">
    <source>
        <dbReference type="ARBA" id="ARBA00023002"/>
    </source>
</evidence>
<comment type="similarity">
    <text evidence="2">Belongs to the fatty acid desaturase type 1 family. AlkB subfamily.</text>
</comment>
<dbReference type="PANTHER" id="PTHR38674:SF1">
    <property type="entry name" value="ALKANE 1-MONOOXYGENASE 1"/>
    <property type="match status" value="1"/>
</dbReference>
<dbReference type="Proteomes" id="UP000664034">
    <property type="component" value="Unassembled WGS sequence"/>
</dbReference>
<keyword evidence="4" id="KW-0997">Cell inner membrane</keyword>
<evidence type="ECO:0000256" key="10">
    <source>
        <dbReference type="ARBA" id="ARBA00023033"/>
    </source>
</evidence>
<evidence type="ECO:0000313" key="15">
    <source>
        <dbReference type="Proteomes" id="UP000664034"/>
    </source>
</evidence>
<evidence type="ECO:0000256" key="12">
    <source>
        <dbReference type="SAM" id="Phobius"/>
    </source>
</evidence>
<dbReference type="AlphaFoldDB" id="A0A939GGS8"/>
<evidence type="ECO:0000259" key="13">
    <source>
        <dbReference type="Pfam" id="PF00487"/>
    </source>
</evidence>
<dbReference type="PANTHER" id="PTHR38674">
    <property type="entry name" value="ALKANE 1-MONOOXYGENASE 1"/>
    <property type="match status" value="1"/>
</dbReference>
<feature type="transmembrane region" description="Helical" evidence="12">
    <location>
        <begin position="69"/>
        <end position="93"/>
    </location>
</feature>
<evidence type="ECO:0000256" key="5">
    <source>
        <dbReference type="ARBA" id="ARBA00022692"/>
    </source>
</evidence>
<comment type="subcellular location">
    <subcellularLocation>
        <location evidence="1">Cell inner membrane</location>
        <topology evidence="1">Multi-pass membrane protein</topology>
    </subcellularLocation>
</comment>
<keyword evidence="10" id="KW-0503">Monooxygenase</keyword>
<evidence type="ECO:0000313" key="14">
    <source>
        <dbReference type="EMBL" id="MBO0937190.1"/>
    </source>
</evidence>
<evidence type="ECO:0000256" key="6">
    <source>
        <dbReference type="ARBA" id="ARBA00022723"/>
    </source>
</evidence>
<comment type="caution">
    <text evidence="14">The sequence shown here is derived from an EMBL/GenBank/DDBJ whole genome shotgun (WGS) entry which is preliminary data.</text>
</comment>
<evidence type="ECO:0000256" key="11">
    <source>
        <dbReference type="ARBA" id="ARBA00023136"/>
    </source>
</evidence>
<dbReference type="GO" id="GO:0005886">
    <property type="term" value="C:plasma membrane"/>
    <property type="evidence" value="ECO:0007669"/>
    <property type="project" value="UniProtKB-SubCell"/>
</dbReference>
<evidence type="ECO:0000256" key="9">
    <source>
        <dbReference type="ARBA" id="ARBA00023004"/>
    </source>
</evidence>
<dbReference type="CDD" id="cd03512">
    <property type="entry name" value="Alkane-hydroxylase"/>
    <property type="match status" value="1"/>
</dbReference>
<dbReference type="InterPro" id="IPR033885">
    <property type="entry name" value="AlkB/XylM"/>
</dbReference>
<dbReference type="Pfam" id="PF00487">
    <property type="entry name" value="FA_desaturase"/>
    <property type="match status" value="1"/>
</dbReference>
<evidence type="ECO:0000256" key="2">
    <source>
        <dbReference type="ARBA" id="ARBA00010823"/>
    </source>
</evidence>